<dbReference type="PROSITE" id="PS00018">
    <property type="entry name" value="EF_HAND_1"/>
    <property type="match status" value="1"/>
</dbReference>
<name>A0A8J2U2V9_9GAMM</name>
<gene>
    <name evidence="3" type="ORF">GCM10011369_06680</name>
</gene>
<dbReference type="InterPro" id="IPR047777">
    <property type="entry name" value="LapA-like_RM"/>
</dbReference>
<dbReference type="Proteomes" id="UP000619743">
    <property type="component" value="Unassembled WGS sequence"/>
</dbReference>
<proteinExistence type="predicted"/>
<evidence type="ECO:0000313" key="3">
    <source>
        <dbReference type="EMBL" id="GGA67697.1"/>
    </source>
</evidence>
<dbReference type="Gene3D" id="2.60.40.10">
    <property type="entry name" value="Immunoglobulins"/>
    <property type="match status" value="4"/>
</dbReference>
<feature type="compositionally biased region" description="Polar residues" evidence="1">
    <location>
        <begin position="754"/>
        <end position="771"/>
    </location>
</feature>
<dbReference type="InterPro" id="IPR013783">
    <property type="entry name" value="Ig-like_fold"/>
</dbReference>
<evidence type="ECO:0000313" key="4">
    <source>
        <dbReference type="Proteomes" id="UP000619743"/>
    </source>
</evidence>
<dbReference type="RefSeq" id="WP_188708052.1">
    <property type="nucleotide sequence ID" value="NZ_BMDX01000002.1"/>
</dbReference>
<accession>A0A8J2U2V9</accession>
<organism evidence="3 4">
    <name type="scientific">Neiella marina</name>
    <dbReference type="NCBI Taxonomy" id="508461"/>
    <lineage>
        <taxon>Bacteria</taxon>
        <taxon>Pseudomonadati</taxon>
        <taxon>Pseudomonadota</taxon>
        <taxon>Gammaproteobacteria</taxon>
        <taxon>Alteromonadales</taxon>
        <taxon>Echinimonadaceae</taxon>
        <taxon>Neiella</taxon>
    </lineage>
</organism>
<feature type="domain" description="Bacterial Ig-like" evidence="2">
    <location>
        <begin position="307"/>
        <end position="378"/>
    </location>
</feature>
<dbReference type="EMBL" id="BMDX01000002">
    <property type="protein sequence ID" value="GGA67697.1"/>
    <property type="molecule type" value="Genomic_DNA"/>
</dbReference>
<feature type="region of interest" description="Disordered" evidence="1">
    <location>
        <begin position="1007"/>
        <end position="1045"/>
    </location>
</feature>
<dbReference type="AlphaFoldDB" id="A0A8J2U2V9"/>
<feature type="compositionally biased region" description="Basic and acidic residues" evidence="1">
    <location>
        <begin position="1034"/>
        <end position="1045"/>
    </location>
</feature>
<keyword evidence="4" id="KW-1185">Reference proteome</keyword>
<protein>
    <recommendedName>
        <fullName evidence="2">Bacterial Ig-like domain-containing protein</fullName>
    </recommendedName>
</protein>
<evidence type="ECO:0000256" key="1">
    <source>
        <dbReference type="SAM" id="MobiDB-lite"/>
    </source>
</evidence>
<dbReference type="InterPro" id="IPR044016">
    <property type="entry name" value="Big_13"/>
</dbReference>
<dbReference type="Gene3D" id="2.60.40.2810">
    <property type="match status" value="1"/>
</dbReference>
<dbReference type="NCBIfam" id="NF033510">
    <property type="entry name" value="Ca_tandemer"/>
    <property type="match status" value="3"/>
</dbReference>
<dbReference type="NCBIfam" id="NF012196">
    <property type="entry name" value="Ig_like_ice"/>
    <property type="match status" value="2"/>
</dbReference>
<feature type="region of interest" description="Disordered" evidence="1">
    <location>
        <begin position="754"/>
        <end position="779"/>
    </location>
</feature>
<dbReference type="InterPro" id="IPR018247">
    <property type="entry name" value="EF_Hand_1_Ca_BS"/>
</dbReference>
<dbReference type="Pfam" id="PF19077">
    <property type="entry name" value="Big_13"/>
    <property type="match status" value="1"/>
</dbReference>
<dbReference type="Pfam" id="PF17963">
    <property type="entry name" value="Big_9"/>
    <property type="match status" value="1"/>
</dbReference>
<sequence length="1045" mass="106383">MNEYLSANESQQSLVVNKIQGDVSVQLANGEEIPLVPGQPIPADAVLLIAQGASVEVKSADGQISTLTGPALQPVNAILPSSASGSLAQQSAESIEDGSDLSDLLAEQSDDLDDIEAIQQALLDGVDPTANLPAAAAGANAGGGLNAPANVERTGQEQDVNSGLDTSVEQTTAIQPLSFNNGLIVEDQTSNPTISISSTEIIYLNQDGVGGDDSATLAIAGSVTDIAPGSTISLVITDGLGGTVEAQASVADDGSYLLEVGDIGSLAEGELTATVSGQGPDGTTVTAVTNPNYDLLPTVSIEPVAGNDTTPTLSGTSANINGDLTLDINGQSFTVTPNADGSWEFTVPADAELVDGSYTATISGDDAEGNTATASTDFALIPTIDAPVVTITEDFNDDGEIDSSELSGTVGVSVALPGNALAGDVLNVTDQDPIVLTQAQIDAGIIEFEFPVPADGETINVSASVTVTERSANDSAEGSDSAVIGDTTAPTLSITLAEGITEDDVINASEANQDIAVTGSVIGDFVEGDTVTLTVNAQTYTGTVDGDGNFSIDVAGADLAADTSIAASVTATDDAGNTTTATTSEGYRVDLEAAASISLDADITADDIINAAEASDTIAITGSVGGDATTGDTVTLTVNAQTYTGTVDGDGNFSIDVAGADLAADTSIAASVTATDDVGNETTATDTEGYGVDTTLPTANSDTDASITTVALGSSMQTSWRSAISEGIVSVESGIDGLSATPYFSGASLGVQTEGDSYGNSGNEGQLQHRSSNFDDDSEANTSEAIVIKLDGLTTEANFSFLRLYPQDDNQNYVETGKWIALRDGKVVAEDTFTSDRHYGSETIDTNGILFDEVRFEAADYSNRLLADGSDSSDYYLQRFEADVYKGTLVTGENDVLTIDSDSLLANDTDPDGDNLSIVSVEATSSSGATQGSVSFDPATGQVSYDPADAFDDLDAGETATDTFTYTITDGNGNEHSAEVTVTIVGQTGVEPQVRASLFNELLEQPNELDDLLPAGDSSPAGGAGDGAPQGEIKQPEEIKVDLEL</sequence>
<evidence type="ECO:0000259" key="2">
    <source>
        <dbReference type="Pfam" id="PF19077"/>
    </source>
</evidence>
<comment type="caution">
    <text evidence="3">The sequence shown here is derived from an EMBL/GenBank/DDBJ whole genome shotgun (WGS) entry which is preliminary data.</text>
</comment>
<reference evidence="4" key="1">
    <citation type="journal article" date="2019" name="Int. J. Syst. Evol. Microbiol.">
        <title>The Global Catalogue of Microorganisms (GCM) 10K type strain sequencing project: providing services to taxonomists for standard genome sequencing and annotation.</title>
        <authorList>
            <consortium name="The Broad Institute Genomics Platform"/>
            <consortium name="The Broad Institute Genome Sequencing Center for Infectious Disease"/>
            <person name="Wu L."/>
            <person name="Ma J."/>
        </authorList>
    </citation>
    <scope>NUCLEOTIDE SEQUENCE [LARGE SCALE GENOMIC DNA]</scope>
    <source>
        <strain evidence="4">CGMCC 1.10130</strain>
    </source>
</reference>
<dbReference type="NCBIfam" id="NF033682">
    <property type="entry name" value="retention_LapA"/>
    <property type="match status" value="1"/>
</dbReference>
<dbReference type="InterPro" id="IPR049826">
    <property type="entry name" value="Ig-like_ice"/>
</dbReference>